<evidence type="ECO:0000256" key="4">
    <source>
        <dbReference type="SAM" id="MobiDB-lite"/>
    </source>
</evidence>
<dbReference type="InterPro" id="IPR050511">
    <property type="entry name" value="AMPK_gamma/SDS23_families"/>
</dbReference>
<evidence type="ECO:0000256" key="1">
    <source>
        <dbReference type="ARBA" id="ARBA00022737"/>
    </source>
</evidence>
<feature type="region of interest" description="Disordered" evidence="4">
    <location>
        <begin position="388"/>
        <end position="414"/>
    </location>
</feature>
<feature type="domain" description="CBS" evidence="5">
    <location>
        <begin position="324"/>
        <end position="389"/>
    </location>
</feature>
<evidence type="ECO:0000256" key="2">
    <source>
        <dbReference type="ARBA" id="ARBA00023122"/>
    </source>
</evidence>
<gene>
    <name evidence="6" type="ORF">DASB73_035780</name>
</gene>
<dbReference type="SUPFAM" id="SSF54631">
    <property type="entry name" value="CBS-domain pair"/>
    <property type="match status" value="2"/>
</dbReference>
<feature type="domain" description="CBS" evidence="5">
    <location>
        <begin position="241"/>
        <end position="304"/>
    </location>
</feature>
<evidence type="ECO:0000313" key="6">
    <source>
        <dbReference type="EMBL" id="GMM52615.1"/>
    </source>
</evidence>
<dbReference type="InterPro" id="IPR000644">
    <property type="entry name" value="CBS_dom"/>
</dbReference>
<feature type="region of interest" description="Disordered" evidence="4">
    <location>
        <begin position="1"/>
        <end position="39"/>
    </location>
</feature>
<dbReference type="PANTHER" id="PTHR13780">
    <property type="entry name" value="AMP-ACTIVATED PROTEIN KINASE, GAMMA REGULATORY SUBUNIT"/>
    <property type="match status" value="1"/>
</dbReference>
<dbReference type="InterPro" id="IPR046342">
    <property type="entry name" value="CBS_dom_sf"/>
</dbReference>
<keyword evidence="2 3" id="KW-0129">CBS domain</keyword>
<name>A0AAV5RM41_STABA</name>
<feature type="compositionally biased region" description="Low complexity" evidence="4">
    <location>
        <begin position="15"/>
        <end position="25"/>
    </location>
</feature>
<protein>
    <submittedName>
        <fullName evidence="6">Sds24 protein</fullName>
    </submittedName>
</protein>
<dbReference type="SMART" id="SM00116">
    <property type="entry name" value="CBS"/>
    <property type="match status" value="4"/>
</dbReference>
<dbReference type="PANTHER" id="PTHR13780:SF36">
    <property type="entry name" value="CBS DOMAIN-CONTAINING PROTEIN"/>
    <property type="match status" value="1"/>
</dbReference>
<dbReference type="CDD" id="cd02205">
    <property type="entry name" value="CBS_pair_SF"/>
    <property type="match status" value="1"/>
</dbReference>
<accession>A0AAV5RM41</accession>
<evidence type="ECO:0000256" key="3">
    <source>
        <dbReference type="PROSITE-ProRule" id="PRU00703"/>
    </source>
</evidence>
<sequence>MDRRTSMSPRGRNGSGTSITAGASSPIMATPERNSERPSLVVSDKAESDSDAISLHSSASVSLLPLLWVHTTVGDLVNIEKLVSIDHKISVEIAFEKLSQNRLTCLPLTRHGRIFDFFDYADLTGYLLLVLGDITVKGEHSHTFEERIRKARQGIPASVGFAAQFGGGHDPFVHMPSHTSLTAAFERFASGVHRIAVTSSATGDVIGILSQRRMVRYVWNNLRRFPNLEQALESTLEEQKIGTYDDVISIAGDAPVIDALVKMHALAVSSIAVVDSNNNLLGNISVTDVSLLTRAWQAGLLRQSCKHFLTVILDHRGIEYGGNESVPVFYVYKNTKLSKVIATLVATRAHRLWICEHSTDPAQSGKLIGVISLTDVLNFVARHSGNQNLDPEAARRHRRSSSSSVRSNNTIRHILHDGSPLERPKLIFERSRNT</sequence>
<dbReference type="GO" id="GO:0004865">
    <property type="term" value="F:protein serine/threonine phosphatase inhibitor activity"/>
    <property type="evidence" value="ECO:0007669"/>
    <property type="project" value="TreeGrafter"/>
</dbReference>
<dbReference type="Gene3D" id="3.10.580.10">
    <property type="entry name" value="CBS-domain"/>
    <property type="match status" value="2"/>
</dbReference>
<dbReference type="AlphaFoldDB" id="A0AAV5RM41"/>
<dbReference type="EMBL" id="BTGC01000008">
    <property type="protein sequence ID" value="GMM52615.1"/>
    <property type="molecule type" value="Genomic_DNA"/>
</dbReference>
<keyword evidence="1" id="KW-0677">Repeat</keyword>
<dbReference type="PROSITE" id="PS51371">
    <property type="entry name" value="CBS"/>
    <property type="match status" value="3"/>
</dbReference>
<reference evidence="6 7" key="1">
    <citation type="journal article" date="2023" name="Elife">
        <title>Identification of key yeast species and microbe-microbe interactions impacting larval growth of Drosophila in the wild.</title>
        <authorList>
            <person name="Mure A."/>
            <person name="Sugiura Y."/>
            <person name="Maeda R."/>
            <person name="Honda K."/>
            <person name="Sakurai N."/>
            <person name="Takahashi Y."/>
            <person name="Watada M."/>
            <person name="Katoh T."/>
            <person name="Gotoh A."/>
            <person name="Gotoh Y."/>
            <person name="Taniguchi I."/>
            <person name="Nakamura K."/>
            <person name="Hayashi T."/>
            <person name="Katayama T."/>
            <person name="Uemura T."/>
            <person name="Hattori Y."/>
        </authorList>
    </citation>
    <scope>NUCLEOTIDE SEQUENCE [LARGE SCALE GENOMIC DNA]</scope>
    <source>
        <strain evidence="6 7">SB-73</strain>
    </source>
</reference>
<organism evidence="6 7">
    <name type="scientific">Starmerella bacillaris</name>
    <name type="common">Yeast</name>
    <name type="synonym">Candida zemplinina</name>
    <dbReference type="NCBI Taxonomy" id="1247836"/>
    <lineage>
        <taxon>Eukaryota</taxon>
        <taxon>Fungi</taxon>
        <taxon>Dikarya</taxon>
        <taxon>Ascomycota</taxon>
        <taxon>Saccharomycotina</taxon>
        <taxon>Dipodascomycetes</taxon>
        <taxon>Dipodascales</taxon>
        <taxon>Trichomonascaceae</taxon>
        <taxon>Starmerella</taxon>
    </lineage>
</organism>
<proteinExistence type="predicted"/>
<comment type="caution">
    <text evidence="6">The sequence shown here is derived from an EMBL/GenBank/DDBJ whole genome shotgun (WGS) entry which is preliminary data.</text>
</comment>
<dbReference type="GO" id="GO:0042149">
    <property type="term" value="P:cellular response to glucose starvation"/>
    <property type="evidence" value="ECO:0007669"/>
    <property type="project" value="TreeGrafter"/>
</dbReference>
<feature type="domain" description="CBS" evidence="5">
    <location>
        <begin position="168"/>
        <end position="224"/>
    </location>
</feature>
<dbReference type="Pfam" id="PF00571">
    <property type="entry name" value="CBS"/>
    <property type="match status" value="3"/>
</dbReference>
<evidence type="ECO:0000259" key="5">
    <source>
        <dbReference type="PROSITE" id="PS51371"/>
    </source>
</evidence>
<evidence type="ECO:0000313" key="7">
    <source>
        <dbReference type="Proteomes" id="UP001362899"/>
    </source>
</evidence>
<dbReference type="Proteomes" id="UP001362899">
    <property type="component" value="Unassembled WGS sequence"/>
</dbReference>
<keyword evidence="7" id="KW-1185">Reference proteome</keyword>